<proteinExistence type="predicted"/>
<reference evidence="14" key="1">
    <citation type="submission" date="2022-01" db="EMBL/GenBank/DDBJ databases">
        <authorList>
            <person name="King R."/>
        </authorList>
    </citation>
    <scope>NUCLEOTIDE SEQUENCE</scope>
</reference>
<evidence type="ECO:0000256" key="6">
    <source>
        <dbReference type="ARBA" id="ARBA00023049"/>
    </source>
</evidence>
<feature type="signal peptide" evidence="11">
    <location>
        <begin position="1"/>
        <end position="19"/>
    </location>
</feature>
<keyword evidence="4 10" id="KW-0378">Hydrolase</keyword>
<feature type="active site" evidence="10">
    <location>
        <position position="180"/>
    </location>
</feature>
<evidence type="ECO:0000256" key="7">
    <source>
        <dbReference type="ARBA" id="ARBA00023145"/>
    </source>
</evidence>
<dbReference type="InterPro" id="IPR024079">
    <property type="entry name" value="MetalloPept_cat_dom_sf"/>
</dbReference>
<evidence type="ECO:0000256" key="1">
    <source>
        <dbReference type="ARBA" id="ARBA00022670"/>
    </source>
</evidence>
<feature type="binding site" evidence="10">
    <location>
        <position position="179"/>
    </location>
    <ligand>
        <name>Zn(2+)</name>
        <dbReference type="ChEBI" id="CHEBI:29105"/>
        <note>catalytic</note>
    </ligand>
</feature>
<feature type="disulfide bond" evidence="10">
    <location>
        <begin position="127"/>
        <end position="282"/>
    </location>
</feature>
<evidence type="ECO:0000256" key="8">
    <source>
        <dbReference type="ARBA" id="ARBA00023157"/>
    </source>
</evidence>
<dbReference type="Proteomes" id="UP001153737">
    <property type="component" value="Chromosome 11"/>
</dbReference>
<evidence type="ECO:0000313" key="15">
    <source>
        <dbReference type="Proteomes" id="UP001153737"/>
    </source>
</evidence>
<dbReference type="CDD" id="cd04280">
    <property type="entry name" value="ZnMc_astacin_like"/>
    <property type="match status" value="1"/>
</dbReference>
<evidence type="ECO:0000259" key="13">
    <source>
        <dbReference type="PROSITE" id="PS51864"/>
    </source>
</evidence>
<dbReference type="AlphaFoldDB" id="A0A9P0DF72"/>
<accession>A0A9P0DF72</accession>
<evidence type="ECO:0000256" key="11">
    <source>
        <dbReference type="RuleBase" id="RU361183"/>
    </source>
</evidence>
<feature type="binding site" evidence="10">
    <location>
        <position position="183"/>
    </location>
    <ligand>
        <name>Zn(2+)</name>
        <dbReference type="ChEBI" id="CHEBI:29105"/>
        <note>catalytic</note>
    </ligand>
</feature>
<organism evidence="14 15">
    <name type="scientific">Phaedon cochleariae</name>
    <name type="common">Mustard beetle</name>
    <dbReference type="NCBI Taxonomy" id="80249"/>
    <lineage>
        <taxon>Eukaryota</taxon>
        <taxon>Metazoa</taxon>
        <taxon>Ecdysozoa</taxon>
        <taxon>Arthropoda</taxon>
        <taxon>Hexapoda</taxon>
        <taxon>Insecta</taxon>
        <taxon>Pterygota</taxon>
        <taxon>Neoptera</taxon>
        <taxon>Endopterygota</taxon>
        <taxon>Coleoptera</taxon>
        <taxon>Polyphaga</taxon>
        <taxon>Cucujiformia</taxon>
        <taxon>Chrysomeloidea</taxon>
        <taxon>Chrysomelidae</taxon>
        <taxon>Chrysomelinae</taxon>
        <taxon>Chrysomelini</taxon>
        <taxon>Phaedon</taxon>
    </lineage>
</organism>
<feature type="domain" description="Peptidase M12A" evidence="13">
    <location>
        <begin position="85"/>
        <end position="283"/>
    </location>
</feature>
<keyword evidence="5 10" id="KW-0862">Zinc</keyword>
<comment type="cofactor">
    <cofactor evidence="10 11">
        <name>Zn(2+)</name>
        <dbReference type="ChEBI" id="CHEBI:29105"/>
    </cofactor>
    <text evidence="10 11">Binds 1 zinc ion per subunit.</text>
</comment>
<dbReference type="PRINTS" id="PR00480">
    <property type="entry name" value="ASTACIN"/>
</dbReference>
<name>A0A9P0DF72_PHACE</name>
<comment type="caution">
    <text evidence="10">Lacks conserved residue(s) required for the propagation of feature annotation.</text>
</comment>
<dbReference type="InterPro" id="IPR034035">
    <property type="entry name" value="Astacin-like_dom"/>
</dbReference>
<dbReference type="PANTHER" id="PTHR10127:SF780">
    <property type="entry name" value="METALLOENDOPEPTIDASE"/>
    <property type="match status" value="1"/>
</dbReference>
<keyword evidence="3 11" id="KW-0732">Signal</keyword>
<dbReference type="EC" id="3.4.24.-" evidence="11"/>
<dbReference type="SUPFAM" id="SSF55486">
    <property type="entry name" value="Metalloproteases ('zincins'), catalytic domain"/>
    <property type="match status" value="1"/>
</dbReference>
<dbReference type="PROSITE" id="PS51864">
    <property type="entry name" value="ASTACIN"/>
    <property type="match status" value="1"/>
</dbReference>
<evidence type="ECO:0000256" key="9">
    <source>
        <dbReference type="ARBA" id="ARBA00023180"/>
    </source>
</evidence>
<evidence type="ECO:0000256" key="10">
    <source>
        <dbReference type="PROSITE-ProRule" id="PRU01211"/>
    </source>
</evidence>
<gene>
    <name evidence="14" type="ORF">PHAECO_LOCUS2617</name>
</gene>
<dbReference type="SMART" id="SM00235">
    <property type="entry name" value="ZnMc"/>
    <property type="match status" value="1"/>
</dbReference>
<dbReference type="InterPro" id="IPR001506">
    <property type="entry name" value="Peptidase_M12A"/>
</dbReference>
<dbReference type="GO" id="GO:0008270">
    <property type="term" value="F:zinc ion binding"/>
    <property type="evidence" value="ECO:0007669"/>
    <property type="project" value="UniProtKB-UniRule"/>
</dbReference>
<dbReference type="OrthoDB" id="291007at2759"/>
<keyword evidence="1 10" id="KW-0645">Protease</keyword>
<protein>
    <recommendedName>
        <fullName evidence="11">Metalloendopeptidase</fullName>
        <ecNumber evidence="11">3.4.24.-</ecNumber>
    </recommendedName>
</protein>
<reference evidence="14" key="2">
    <citation type="submission" date="2022-10" db="EMBL/GenBank/DDBJ databases">
        <authorList>
            <consortium name="ENA_rothamsted_submissions"/>
            <consortium name="culmorum"/>
            <person name="King R."/>
        </authorList>
    </citation>
    <scope>NUCLEOTIDE SEQUENCE</scope>
</reference>
<feature type="binding site" evidence="10">
    <location>
        <position position="189"/>
    </location>
    <ligand>
        <name>Zn(2+)</name>
        <dbReference type="ChEBI" id="CHEBI:29105"/>
        <note>catalytic</note>
    </ligand>
</feature>
<dbReference type="PANTHER" id="PTHR10127">
    <property type="entry name" value="DISCOIDIN, CUB, EGF, LAMININ , AND ZINC METALLOPROTEASE DOMAIN CONTAINING"/>
    <property type="match status" value="1"/>
</dbReference>
<dbReference type="Gene3D" id="3.40.390.10">
    <property type="entry name" value="Collagenase (Catalytic Domain)"/>
    <property type="match status" value="1"/>
</dbReference>
<dbReference type="FunFam" id="3.40.390.10:FF:000015">
    <property type="entry name" value="Meprin A subunit"/>
    <property type="match status" value="1"/>
</dbReference>
<evidence type="ECO:0000256" key="3">
    <source>
        <dbReference type="ARBA" id="ARBA00022729"/>
    </source>
</evidence>
<keyword evidence="2 10" id="KW-0479">Metal-binding</keyword>
<feature type="chain" id="PRO_5040535162" description="Metalloendopeptidase" evidence="11">
    <location>
        <begin position="20"/>
        <end position="331"/>
    </location>
</feature>
<dbReference type="EMBL" id="OU896717">
    <property type="protein sequence ID" value="CAH1118579.1"/>
    <property type="molecule type" value="Genomic_DNA"/>
</dbReference>
<evidence type="ECO:0000256" key="5">
    <source>
        <dbReference type="ARBA" id="ARBA00022833"/>
    </source>
</evidence>
<keyword evidence="8 10" id="KW-1015">Disulfide bond</keyword>
<dbReference type="InterPro" id="IPR006026">
    <property type="entry name" value="Peptidase_Metallo"/>
</dbReference>
<keyword evidence="7" id="KW-0865">Zymogen</keyword>
<dbReference type="GO" id="GO:0006508">
    <property type="term" value="P:proteolysis"/>
    <property type="evidence" value="ECO:0007669"/>
    <property type="project" value="UniProtKB-KW"/>
</dbReference>
<evidence type="ECO:0000256" key="2">
    <source>
        <dbReference type="ARBA" id="ARBA00022723"/>
    </source>
</evidence>
<evidence type="ECO:0000256" key="4">
    <source>
        <dbReference type="ARBA" id="ARBA00022801"/>
    </source>
</evidence>
<evidence type="ECO:0000313" key="14">
    <source>
        <dbReference type="EMBL" id="CAH1118579.1"/>
    </source>
</evidence>
<keyword evidence="6 10" id="KW-0482">Metalloprotease</keyword>
<dbReference type="Pfam" id="PF01400">
    <property type="entry name" value="Astacin"/>
    <property type="match status" value="1"/>
</dbReference>
<keyword evidence="9" id="KW-0325">Glycoprotein</keyword>
<keyword evidence="15" id="KW-1185">Reference proteome</keyword>
<feature type="compositionally biased region" description="Gly residues" evidence="12">
    <location>
        <begin position="293"/>
        <end position="304"/>
    </location>
</feature>
<sequence>MLYSALLCPLSILPILSLSFPLEENGVDGGPIAIPIFGMSERAFKEPDPEVGKRLEKWTETSDVNPEEYGEYLEGDILMPSVSRNGLVAETYRWKNGEIPYEIAGAFPPDSLSMIHRAMDLYKKYTCVSFRKRLPTDESYISITNTKTGCWSSVGRVGGKQELNLQSPSCTTKLGTPVHELMHAAGFLHEQNRNERDDFVSIIWGNIQSGHERNFDKAEKGTAQGYGVNYDFKSVMHYSSTAFSTNGQPTIVSKDPKYSEKMGQRDGFSKGDITKINAMYNCPEKTAAVTNGGATGTGGEGGKPSGEKDGSSNPFMQAASHLLSLFINKKK</sequence>
<evidence type="ECO:0000256" key="12">
    <source>
        <dbReference type="SAM" id="MobiDB-lite"/>
    </source>
</evidence>
<dbReference type="GO" id="GO:0004222">
    <property type="term" value="F:metalloendopeptidase activity"/>
    <property type="evidence" value="ECO:0007669"/>
    <property type="project" value="UniProtKB-UniRule"/>
</dbReference>
<feature type="region of interest" description="Disordered" evidence="12">
    <location>
        <begin position="288"/>
        <end position="315"/>
    </location>
</feature>